<dbReference type="PANTHER" id="PTHR23028">
    <property type="entry name" value="ACETYLTRANSFERASE"/>
    <property type="match status" value="1"/>
</dbReference>
<feature type="transmembrane region" description="Helical" evidence="1">
    <location>
        <begin position="221"/>
        <end position="239"/>
    </location>
</feature>
<dbReference type="Proteomes" id="UP000756921">
    <property type="component" value="Unassembled WGS sequence"/>
</dbReference>
<dbReference type="EMBL" id="WJXW01000014">
    <property type="protein sequence ID" value="KAF9730816.1"/>
    <property type="molecule type" value="Genomic_DNA"/>
</dbReference>
<feature type="transmembrane region" description="Helical" evidence="1">
    <location>
        <begin position="251"/>
        <end position="269"/>
    </location>
</feature>
<dbReference type="InterPro" id="IPR002656">
    <property type="entry name" value="Acyl_transf_3_dom"/>
</dbReference>
<dbReference type="Pfam" id="PF01757">
    <property type="entry name" value="Acyl_transf_3"/>
    <property type="match status" value="1"/>
</dbReference>
<feature type="transmembrane region" description="Helical" evidence="1">
    <location>
        <begin position="338"/>
        <end position="357"/>
    </location>
</feature>
<protein>
    <submittedName>
        <fullName evidence="3">Hard surface induced protein</fullName>
    </submittedName>
</protein>
<organism evidence="3 4">
    <name type="scientific">Paraphaeosphaeria minitans</name>
    <dbReference type="NCBI Taxonomy" id="565426"/>
    <lineage>
        <taxon>Eukaryota</taxon>
        <taxon>Fungi</taxon>
        <taxon>Dikarya</taxon>
        <taxon>Ascomycota</taxon>
        <taxon>Pezizomycotina</taxon>
        <taxon>Dothideomycetes</taxon>
        <taxon>Pleosporomycetidae</taxon>
        <taxon>Pleosporales</taxon>
        <taxon>Massarineae</taxon>
        <taxon>Didymosphaeriaceae</taxon>
        <taxon>Paraphaeosphaeria</taxon>
    </lineage>
</organism>
<keyword evidence="1" id="KW-0812">Transmembrane</keyword>
<keyword evidence="1" id="KW-0472">Membrane</keyword>
<sequence length="450" mass="50682">MAIGKEGNVKWVDGLRGFASALVVLTHISRAWAGNLFWATTAENTTPKLLQLPFLRVLIQGRLGVSIFALVTGYVCALKPLKLYRQDKHEAAFISISKSALRRFPRLFLPSAAATVLSFIISELGLFSVAEHADSGWISQVPPRKGSLFPAIGNLVYEIGAIWIKRNNEYDRNQWTMLPLLQESIKIYTFLLAVAYIRPRYRMLASFAMFAYYWMGNDPCPAVFGMLGFWGVLIAELQFEPATARFIEQQRILAPVLSAVLVFSGFYVASYPESHAEWMPWSDNLTHFLKPNLPENPDLPRFSSGIGLMLAAVGIVLSPRLQEILSSKILLFFGKMGFAVYLLHGTLMKTFLAWMIYGISVPADHKDEKGQPQMTRMKYPGHQTLFVCLFFWMPILYGSAYAWTQYVDPWCERMTNKLVEKVKFEETKGNGYIPMSGVQGQGHGPARHAA</sequence>
<name>A0A9P6G8Z2_9PLEO</name>
<evidence type="ECO:0000259" key="2">
    <source>
        <dbReference type="Pfam" id="PF01757"/>
    </source>
</evidence>
<dbReference type="GO" id="GO:0016747">
    <property type="term" value="F:acyltransferase activity, transferring groups other than amino-acyl groups"/>
    <property type="evidence" value="ECO:0007669"/>
    <property type="project" value="InterPro"/>
</dbReference>
<gene>
    <name evidence="3" type="ORF">PMIN01_11685</name>
</gene>
<evidence type="ECO:0000256" key="1">
    <source>
        <dbReference type="SAM" id="Phobius"/>
    </source>
</evidence>
<dbReference type="PANTHER" id="PTHR23028:SF128">
    <property type="entry name" value="ACYLTRANSFERASE 3 DOMAIN-CONTAINING PROTEIN"/>
    <property type="match status" value="1"/>
</dbReference>
<feature type="transmembrane region" description="Helical" evidence="1">
    <location>
        <begin position="384"/>
        <end position="404"/>
    </location>
</feature>
<feature type="domain" description="Acyltransferase 3" evidence="2">
    <location>
        <begin position="10"/>
        <end position="358"/>
    </location>
</feature>
<proteinExistence type="predicted"/>
<dbReference type="AlphaFoldDB" id="A0A9P6G8Z2"/>
<feature type="transmembrane region" description="Helical" evidence="1">
    <location>
        <begin position="107"/>
        <end position="127"/>
    </location>
</feature>
<dbReference type="OrthoDB" id="5405781at2759"/>
<feature type="transmembrane region" description="Helical" evidence="1">
    <location>
        <begin position="57"/>
        <end position="78"/>
    </location>
</feature>
<comment type="caution">
    <text evidence="3">The sequence shown here is derived from an EMBL/GenBank/DDBJ whole genome shotgun (WGS) entry which is preliminary data.</text>
</comment>
<keyword evidence="1" id="KW-1133">Transmembrane helix</keyword>
<dbReference type="InterPro" id="IPR050879">
    <property type="entry name" value="Acyltransferase_3"/>
</dbReference>
<keyword evidence="4" id="KW-1185">Reference proteome</keyword>
<evidence type="ECO:0000313" key="3">
    <source>
        <dbReference type="EMBL" id="KAF9730816.1"/>
    </source>
</evidence>
<reference evidence="3" key="1">
    <citation type="journal article" date="2020" name="Mol. Plant Microbe Interact.">
        <title>Genome Sequence of the Biocontrol Agent Coniothyrium minitans strain Conio (IMI 134523).</title>
        <authorList>
            <person name="Patel D."/>
            <person name="Shittu T.A."/>
            <person name="Baroncelli R."/>
            <person name="Muthumeenakshi S."/>
            <person name="Osborne T.H."/>
            <person name="Janganan T.K."/>
            <person name="Sreenivasaprasad S."/>
        </authorList>
    </citation>
    <scope>NUCLEOTIDE SEQUENCE</scope>
    <source>
        <strain evidence="3">Conio</strain>
    </source>
</reference>
<feature type="transmembrane region" description="Helical" evidence="1">
    <location>
        <begin position="185"/>
        <end position="201"/>
    </location>
</feature>
<evidence type="ECO:0000313" key="4">
    <source>
        <dbReference type="Proteomes" id="UP000756921"/>
    </source>
</evidence>
<accession>A0A9P6G8Z2</accession>